<feature type="domain" description="RNA polymerase sigma factor 70 region 4 type 2" evidence="6">
    <location>
        <begin position="100"/>
        <end position="149"/>
    </location>
</feature>
<evidence type="ECO:0000256" key="1">
    <source>
        <dbReference type="ARBA" id="ARBA00010641"/>
    </source>
</evidence>
<dbReference type="SUPFAM" id="SSF88946">
    <property type="entry name" value="Sigma2 domain of RNA polymerase sigma factors"/>
    <property type="match status" value="1"/>
</dbReference>
<dbReference type="SUPFAM" id="SSF88659">
    <property type="entry name" value="Sigma3 and sigma4 domains of RNA polymerase sigma factors"/>
    <property type="match status" value="1"/>
</dbReference>
<dbReference type="InterPro" id="IPR013325">
    <property type="entry name" value="RNA_pol_sigma_r2"/>
</dbReference>
<dbReference type="InterPro" id="IPR007627">
    <property type="entry name" value="RNA_pol_sigma70_r2"/>
</dbReference>
<evidence type="ECO:0000259" key="6">
    <source>
        <dbReference type="Pfam" id="PF08281"/>
    </source>
</evidence>
<accession>A0A6N4TFY1</accession>
<evidence type="ECO:0000256" key="3">
    <source>
        <dbReference type="ARBA" id="ARBA00023082"/>
    </source>
</evidence>
<dbReference type="Gene3D" id="1.10.10.10">
    <property type="entry name" value="Winged helix-like DNA-binding domain superfamily/Winged helix DNA-binding domain"/>
    <property type="match status" value="1"/>
</dbReference>
<keyword evidence="4" id="KW-0804">Transcription</keyword>
<dbReference type="RefSeq" id="WP_115714880.1">
    <property type="nucleotide sequence ID" value="NZ_AP019695.1"/>
</dbReference>
<dbReference type="Pfam" id="PF04542">
    <property type="entry name" value="Sigma70_r2"/>
    <property type="match status" value="1"/>
</dbReference>
<dbReference type="InterPro" id="IPR013249">
    <property type="entry name" value="RNA_pol_sigma70_r4_t2"/>
</dbReference>
<dbReference type="Gene3D" id="1.10.1740.10">
    <property type="match status" value="1"/>
</dbReference>
<feature type="domain" description="RNA polymerase sigma-70 region 2" evidence="5">
    <location>
        <begin position="10"/>
        <end position="71"/>
    </location>
</feature>
<comment type="similarity">
    <text evidence="1">Belongs to the sigma-70 factor family. ECF subfamily.</text>
</comment>
<dbReference type="InterPro" id="IPR036388">
    <property type="entry name" value="WH-like_DNA-bd_sf"/>
</dbReference>
<dbReference type="AlphaFoldDB" id="A0A6N4TFY1"/>
<keyword evidence="8" id="KW-1185">Reference proteome</keyword>
<evidence type="ECO:0000259" key="5">
    <source>
        <dbReference type="Pfam" id="PF04542"/>
    </source>
</evidence>
<keyword evidence="2" id="KW-0805">Transcription regulation</keyword>
<dbReference type="Pfam" id="PF08281">
    <property type="entry name" value="Sigma70_r4_2"/>
    <property type="match status" value="1"/>
</dbReference>
<dbReference type="NCBIfam" id="TIGR02937">
    <property type="entry name" value="sigma70-ECF"/>
    <property type="match status" value="1"/>
</dbReference>
<dbReference type="GO" id="GO:0016987">
    <property type="term" value="F:sigma factor activity"/>
    <property type="evidence" value="ECO:0007669"/>
    <property type="project" value="UniProtKB-KW"/>
</dbReference>
<evidence type="ECO:0000256" key="2">
    <source>
        <dbReference type="ARBA" id="ARBA00023015"/>
    </source>
</evidence>
<name>A0A6N4TFY1_9FIRM</name>
<sequence>MREEEIERIVHSYSTMLLRFSMHHVKEEAQAQDIVQNVFMKYMEKQPVFIDEEHEKAWLLRVASNMCKDYLGHWWNRKRNHLTVNDTQFIEKAKTTSSVLDEVRKLSFHQRNAVFLFYFEGYSMKEIAQIFHVKEGTVSSWLTRARKQLRKQMEEEVLYDESLPKGSRTDLRK</sequence>
<dbReference type="GO" id="GO:0003677">
    <property type="term" value="F:DNA binding"/>
    <property type="evidence" value="ECO:0007669"/>
    <property type="project" value="InterPro"/>
</dbReference>
<evidence type="ECO:0000313" key="8">
    <source>
        <dbReference type="Proteomes" id="UP000464754"/>
    </source>
</evidence>
<proteinExistence type="inferred from homology"/>
<dbReference type="PANTHER" id="PTHR43133:SF60">
    <property type="entry name" value="RNA POLYMERASE SIGMA FACTOR SIGV"/>
    <property type="match status" value="1"/>
</dbReference>
<dbReference type="Proteomes" id="UP000464754">
    <property type="component" value="Chromosome"/>
</dbReference>
<evidence type="ECO:0000313" key="7">
    <source>
        <dbReference type="EMBL" id="BBK21663.1"/>
    </source>
</evidence>
<dbReference type="InterPro" id="IPR039425">
    <property type="entry name" value="RNA_pol_sigma-70-like"/>
</dbReference>
<dbReference type="InterPro" id="IPR014284">
    <property type="entry name" value="RNA_pol_sigma-70_dom"/>
</dbReference>
<protein>
    <submittedName>
        <fullName evidence="7">RNA polymerase subunit sigma</fullName>
    </submittedName>
</protein>
<reference evidence="8" key="1">
    <citation type="submission" date="2019-05" db="EMBL/GenBank/DDBJ databases">
        <title>Complete genome sequencing of Absiella argi strain JCM 30884.</title>
        <authorList>
            <person name="Sakamoto M."/>
            <person name="Murakami T."/>
            <person name="Mori H."/>
        </authorList>
    </citation>
    <scope>NUCLEOTIDE SEQUENCE [LARGE SCALE GENOMIC DNA]</scope>
    <source>
        <strain evidence="8">JCM 30884</strain>
    </source>
</reference>
<dbReference type="PANTHER" id="PTHR43133">
    <property type="entry name" value="RNA POLYMERASE ECF-TYPE SIGMA FACTO"/>
    <property type="match status" value="1"/>
</dbReference>
<dbReference type="EMBL" id="AP019695">
    <property type="protein sequence ID" value="BBK21663.1"/>
    <property type="molecule type" value="Genomic_DNA"/>
</dbReference>
<organism evidence="7 8">
    <name type="scientific">Amedibacterium intestinale</name>
    <dbReference type="NCBI Taxonomy" id="2583452"/>
    <lineage>
        <taxon>Bacteria</taxon>
        <taxon>Bacillati</taxon>
        <taxon>Bacillota</taxon>
        <taxon>Erysipelotrichia</taxon>
        <taxon>Erysipelotrichales</taxon>
        <taxon>Erysipelotrichaceae</taxon>
        <taxon>Amedibacterium</taxon>
    </lineage>
</organism>
<evidence type="ECO:0000256" key="4">
    <source>
        <dbReference type="ARBA" id="ARBA00023163"/>
    </source>
</evidence>
<dbReference type="InterPro" id="IPR013324">
    <property type="entry name" value="RNA_pol_sigma_r3/r4-like"/>
</dbReference>
<keyword evidence="3" id="KW-0731">Sigma factor</keyword>
<dbReference type="GO" id="GO:0006352">
    <property type="term" value="P:DNA-templated transcription initiation"/>
    <property type="evidence" value="ECO:0007669"/>
    <property type="project" value="InterPro"/>
</dbReference>
<gene>
    <name evidence="7" type="ORF">Aargi30884_05660</name>
</gene>
<dbReference type="KEGG" id="aarg:Aargi30884_05660"/>
<dbReference type="CDD" id="cd06171">
    <property type="entry name" value="Sigma70_r4"/>
    <property type="match status" value="1"/>
</dbReference>